<comment type="subcellular location">
    <subcellularLocation>
        <location evidence="1">Virion</location>
    </subcellularLocation>
</comment>
<evidence type="ECO:0000256" key="8">
    <source>
        <dbReference type="ARBA" id="ARBA00033120"/>
    </source>
</evidence>
<keyword evidence="6" id="KW-0426">Late protein</keyword>
<keyword evidence="5" id="KW-0235">DNA replication</keyword>
<evidence type="ECO:0000256" key="11">
    <source>
        <dbReference type="RuleBase" id="RU003939"/>
    </source>
</evidence>
<dbReference type="SUPFAM" id="SSF47729">
    <property type="entry name" value="IHF-like DNA-binding proteins"/>
    <property type="match status" value="1"/>
</dbReference>
<dbReference type="EMBL" id="RYZH01000003">
    <property type="protein sequence ID" value="RUL89318.1"/>
    <property type="molecule type" value="Genomic_DNA"/>
</dbReference>
<dbReference type="GO" id="GO:0006260">
    <property type="term" value="P:DNA replication"/>
    <property type="evidence" value="ECO:0007669"/>
    <property type="project" value="UniProtKB-KW"/>
</dbReference>
<reference evidence="13 14" key="2">
    <citation type="submission" date="2019-01" db="EMBL/GenBank/DDBJ databases">
        <title>Tautonia sociabilis, a novel thermotolerant planctomycete of Isosphaeraceae family, isolated from a 4000 m deep subterranean habitat.</title>
        <authorList>
            <person name="Kovaleva O.L."/>
            <person name="Elcheninov A.G."/>
            <person name="Van Heerden E."/>
            <person name="Toshchakov S.V."/>
            <person name="Novikov A."/>
            <person name="Bonch-Osmolovskaya E.A."/>
            <person name="Kublanov I.V."/>
        </authorList>
    </citation>
    <scope>NUCLEOTIDE SEQUENCE [LARGE SCALE GENOMIC DNA]</scope>
    <source>
        <strain evidence="13 14">GM2012</strain>
    </source>
</reference>
<evidence type="ECO:0000256" key="3">
    <source>
        <dbReference type="ARBA" id="ARBA00011738"/>
    </source>
</evidence>
<evidence type="ECO:0000256" key="4">
    <source>
        <dbReference type="ARBA" id="ARBA00016145"/>
    </source>
</evidence>
<evidence type="ECO:0000256" key="10">
    <source>
        <dbReference type="ARBA" id="ARBA00046140"/>
    </source>
</evidence>
<dbReference type="PANTHER" id="PTHR33175">
    <property type="entry name" value="DNA-BINDING PROTEIN HU"/>
    <property type="match status" value="1"/>
</dbReference>
<sequence length="128" mass="13779">MAAKKAAPKAASAKAEKPEAKAKARPMTKNELYSALSERTGLAKKDVASLFEHLDELVRTSLTKRGGPKQFVLPGLLKIRLAEKKATPAKKGRNPQTGEIIDIPAKPKRNTVKVTPLKALKDSVLSGK</sequence>
<evidence type="ECO:0000256" key="7">
    <source>
        <dbReference type="ARBA" id="ARBA00023125"/>
    </source>
</evidence>
<dbReference type="InterPro" id="IPR010992">
    <property type="entry name" value="IHF-like_DNA-bd_dom_sf"/>
</dbReference>
<dbReference type="InterPro" id="IPR000119">
    <property type="entry name" value="Hist_DNA-bd"/>
</dbReference>
<dbReference type="Proteomes" id="UP000280296">
    <property type="component" value="Unassembled WGS sequence"/>
</dbReference>
<evidence type="ECO:0000256" key="12">
    <source>
        <dbReference type="SAM" id="MobiDB-lite"/>
    </source>
</evidence>
<evidence type="ECO:0000313" key="13">
    <source>
        <dbReference type="EMBL" id="RUL89318.1"/>
    </source>
</evidence>
<keyword evidence="14" id="KW-1185">Reference proteome</keyword>
<feature type="region of interest" description="Disordered" evidence="12">
    <location>
        <begin position="84"/>
        <end position="107"/>
    </location>
</feature>
<organism evidence="13 14">
    <name type="scientific">Tautonia sociabilis</name>
    <dbReference type="NCBI Taxonomy" id="2080755"/>
    <lineage>
        <taxon>Bacteria</taxon>
        <taxon>Pseudomonadati</taxon>
        <taxon>Planctomycetota</taxon>
        <taxon>Planctomycetia</taxon>
        <taxon>Isosphaerales</taxon>
        <taxon>Isosphaeraceae</taxon>
        <taxon>Tautonia</taxon>
    </lineage>
</organism>
<evidence type="ECO:0000256" key="6">
    <source>
        <dbReference type="ARBA" id="ARBA00022921"/>
    </source>
</evidence>
<evidence type="ECO:0000256" key="2">
    <source>
        <dbReference type="ARBA" id="ARBA00010529"/>
    </source>
</evidence>
<evidence type="ECO:0000256" key="1">
    <source>
        <dbReference type="ARBA" id="ARBA00004328"/>
    </source>
</evidence>
<gene>
    <name evidence="13" type="ORF">TsocGM_02575</name>
</gene>
<dbReference type="Gene3D" id="4.10.520.10">
    <property type="entry name" value="IHF-like DNA-binding proteins"/>
    <property type="match status" value="1"/>
</dbReference>
<dbReference type="PANTHER" id="PTHR33175:SF13">
    <property type="entry name" value="HISTONE-LIKE PROTEIN"/>
    <property type="match status" value="1"/>
</dbReference>
<dbReference type="AlphaFoldDB" id="A0A432MQQ3"/>
<dbReference type="OrthoDB" id="331625at2"/>
<accession>A0A432MQQ3</accession>
<evidence type="ECO:0000256" key="9">
    <source>
        <dbReference type="ARBA" id="ARBA00033227"/>
    </source>
</evidence>
<feature type="compositionally biased region" description="Low complexity" evidence="12">
    <location>
        <begin position="1"/>
        <end position="13"/>
    </location>
</feature>
<dbReference type="GO" id="GO:0005829">
    <property type="term" value="C:cytosol"/>
    <property type="evidence" value="ECO:0007669"/>
    <property type="project" value="TreeGrafter"/>
</dbReference>
<comment type="subunit">
    <text evidence="3">Homodimer.</text>
</comment>
<dbReference type="CDD" id="cd13834">
    <property type="entry name" value="HU_like"/>
    <property type="match status" value="1"/>
</dbReference>
<dbReference type="GO" id="GO:0030527">
    <property type="term" value="F:structural constituent of chromatin"/>
    <property type="evidence" value="ECO:0007669"/>
    <property type="project" value="InterPro"/>
</dbReference>
<comment type="function">
    <text evidence="10">DNA-binding protein that plays a critical role in nucleoid compaction, genome replication and DNA replication and transcription. Binds to both ssDNA and dsDNA with a binding site covering about 15 nucleotides. Displays DNA-supercoiling activity only when associated with the viral DNA topoisomerase 2.</text>
</comment>
<protein>
    <recommendedName>
        <fullName evidence="4">Viral histone-like protein</fullName>
    </recommendedName>
    <alternativeName>
        <fullName evidence="9">DNA-binding protein pA104R</fullName>
    </alternativeName>
    <alternativeName>
        <fullName evidence="8">pA104R</fullName>
    </alternativeName>
</protein>
<dbReference type="Pfam" id="PF00216">
    <property type="entry name" value="Bac_DNA_binding"/>
    <property type="match status" value="1"/>
</dbReference>
<comment type="similarity">
    <text evidence="2 11">Belongs to the bacterial histone-like protein family.</text>
</comment>
<comment type="caution">
    <text evidence="13">The sequence shown here is derived from an EMBL/GenBank/DDBJ whole genome shotgun (WGS) entry which is preliminary data.</text>
</comment>
<name>A0A432MQQ3_9BACT</name>
<evidence type="ECO:0000256" key="5">
    <source>
        <dbReference type="ARBA" id="ARBA00022705"/>
    </source>
</evidence>
<dbReference type="SMART" id="SM00411">
    <property type="entry name" value="BHL"/>
    <property type="match status" value="1"/>
</dbReference>
<feature type="region of interest" description="Disordered" evidence="12">
    <location>
        <begin position="1"/>
        <end position="32"/>
    </location>
</feature>
<dbReference type="RefSeq" id="WP_126723754.1">
    <property type="nucleotide sequence ID" value="NZ_RYZH01000003.1"/>
</dbReference>
<proteinExistence type="inferred from homology"/>
<dbReference type="GO" id="GO:0003677">
    <property type="term" value="F:DNA binding"/>
    <property type="evidence" value="ECO:0007669"/>
    <property type="project" value="UniProtKB-KW"/>
</dbReference>
<reference evidence="13 14" key="1">
    <citation type="submission" date="2018-12" db="EMBL/GenBank/DDBJ databases">
        <authorList>
            <person name="Toschakov S.V."/>
        </authorList>
    </citation>
    <scope>NUCLEOTIDE SEQUENCE [LARGE SCALE GENOMIC DNA]</scope>
    <source>
        <strain evidence="13 14">GM2012</strain>
    </source>
</reference>
<evidence type="ECO:0000313" key="14">
    <source>
        <dbReference type="Proteomes" id="UP000280296"/>
    </source>
</evidence>
<keyword evidence="7 13" id="KW-0238">DNA-binding</keyword>